<organism evidence="1 2">
    <name type="scientific">Flavobacterium amnicola</name>
    <dbReference type="NCBI Taxonomy" id="2506422"/>
    <lineage>
        <taxon>Bacteria</taxon>
        <taxon>Pseudomonadati</taxon>
        <taxon>Bacteroidota</taxon>
        <taxon>Flavobacteriia</taxon>
        <taxon>Flavobacteriales</taxon>
        <taxon>Flavobacteriaceae</taxon>
        <taxon>Flavobacterium</taxon>
    </lineage>
</organism>
<gene>
    <name evidence="1" type="ORF">EQG63_12090</name>
</gene>
<proteinExistence type="predicted"/>
<dbReference type="RefSeq" id="WP_129436639.1">
    <property type="nucleotide sequence ID" value="NZ_SBKO01000007.1"/>
</dbReference>
<dbReference type="EMBL" id="SBKO01000007">
    <property type="protein sequence ID" value="RXR15973.1"/>
    <property type="molecule type" value="Genomic_DNA"/>
</dbReference>
<comment type="caution">
    <text evidence="1">The sequence shown here is derived from an EMBL/GenBank/DDBJ whole genome shotgun (WGS) entry which is preliminary data.</text>
</comment>
<dbReference type="AlphaFoldDB" id="A0A4Q1K0E5"/>
<protein>
    <submittedName>
        <fullName evidence="1">Uncharacterized protein</fullName>
    </submittedName>
</protein>
<dbReference type="OrthoDB" id="1441430at2"/>
<name>A0A4Q1K0E5_9FLAO</name>
<keyword evidence="2" id="KW-1185">Reference proteome</keyword>
<reference evidence="2" key="1">
    <citation type="submission" date="2019-01" db="EMBL/GenBank/DDBJ databases">
        <title>Cytophagaceae bacterium strain CAR-16.</title>
        <authorList>
            <person name="Chen W.-M."/>
        </authorList>
    </citation>
    <scope>NUCLEOTIDE SEQUENCE [LARGE SCALE GENOMIC DNA]</scope>
    <source>
        <strain evidence="2">LLJ-11</strain>
    </source>
</reference>
<dbReference type="Proteomes" id="UP000290283">
    <property type="component" value="Unassembled WGS sequence"/>
</dbReference>
<evidence type="ECO:0000313" key="1">
    <source>
        <dbReference type="EMBL" id="RXR15973.1"/>
    </source>
</evidence>
<sequence>MDSKEQFFEIISKYYGNIIDNEIPREFLIGMCMRVTDYYYNQYSRFHKQYPKSQKRYSTFDLKDIDHPSTLETVIKYFKEVDVNQYLYYSSITLKLTESEVKRFEKSREDFYNMF</sequence>
<accession>A0A4Q1K0E5</accession>
<evidence type="ECO:0000313" key="2">
    <source>
        <dbReference type="Proteomes" id="UP000290283"/>
    </source>
</evidence>